<dbReference type="Proteomes" id="UP000095468">
    <property type="component" value="Unassembled WGS sequence"/>
</dbReference>
<reference evidence="1 2" key="1">
    <citation type="submission" date="2015-09" db="EMBL/GenBank/DDBJ databases">
        <authorList>
            <consortium name="Pathogen Informatics"/>
        </authorList>
    </citation>
    <scope>NUCLEOTIDE SEQUENCE [LARGE SCALE GENOMIC DNA]</scope>
    <source>
        <strain evidence="1 2">2789STDY5608823</strain>
    </source>
</reference>
<dbReference type="AlphaFoldDB" id="A0A173XW17"/>
<evidence type="ECO:0000313" key="2">
    <source>
        <dbReference type="Proteomes" id="UP000095468"/>
    </source>
</evidence>
<sequence>MKAVYCPYCGGRTKRNGRTSSGYCAWKSRPPSASFAADMVTFSYLNPNYLPYSCTNLAGISGLGNLLGVRSMGYAFSSCTFATIDFRGIDPSRLTNLFCTFLGYSYLTMIYADATWALPTSGITGSQWFYSCSTSLVGGNGTVWASSKTACSYLCAEVAGTLGYIMASQQ</sequence>
<protein>
    <submittedName>
        <fullName evidence="1">Uncharacterized protein</fullName>
    </submittedName>
</protein>
<gene>
    <name evidence="1" type="ORF">ERS852381_00374</name>
</gene>
<name>A0A173XW17_9ACTN</name>
<dbReference type="RefSeq" id="WP_055285364.1">
    <property type="nucleotide sequence ID" value="NZ_CYYP01000002.1"/>
</dbReference>
<organism evidence="1 2">
    <name type="scientific">Collinsella aerofaciens</name>
    <dbReference type="NCBI Taxonomy" id="74426"/>
    <lineage>
        <taxon>Bacteria</taxon>
        <taxon>Bacillati</taxon>
        <taxon>Actinomycetota</taxon>
        <taxon>Coriobacteriia</taxon>
        <taxon>Coriobacteriales</taxon>
        <taxon>Coriobacteriaceae</taxon>
        <taxon>Collinsella</taxon>
    </lineage>
</organism>
<proteinExistence type="predicted"/>
<dbReference type="EMBL" id="CYYP01000002">
    <property type="protein sequence ID" value="CUN55037.1"/>
    <property type="molecule type" value="Genomic_DNA"/>
</dbReference>
<accession>A0A173XW17</accession>
<evidence type="ECO:0000313" key="1">
    <source>
        <dbReference type="EMBL" id="CUN55037.1"/>
    </source>
</evidence>